<dbReference type="AlphaFoldDB" id="A0A1H2KLM2"/>
<dbReference type="InterPro" id="IPR003399">
    <property type="entry name" value="Mce/MlaD"/>
</dbReference>
<proteinExistence type="predicted"/>
<dbReference type="PROSITE" id="PS51257">
    <property type="entry name" value="PROKAR_LIPOPROTEIN"/>
    <property type="match status" value="1"/>
</dbReference>
<dbReference type="PANTHER" id="PTHR33371:SF4">
    <property type="entry name" value="INTERMEMBRANE PHOSPHOLIPID TRANSPORT SYSTEM BINDING PROTEIN MLAD"/>
    <property type="match status" value="1"/>
</dbReference>
<accession>A0A1H2KLM2</accession>
<dbReference type="Proteomes" id="UP000183180">
    <property type="component" value="Unassembled WGS sequence"/>
</dbReference>
<dbReference type="PANTHER" id="PTHR33371">
    <property type="entry name" value="INTERMEMBRANE PHOSPHOLIPID TRANSPORT SYSTEM BINDING PROTEIN MLAD-RELATED"/>
    <property type="match status" value="1"/>
</dbReference>
<organism evidence="2 3">
    <name type="scientific">Gordonia westfalica</name>
    <dbReference type="NCBI Taxonomy" id="158898"/>
    <lineage>
        <taxon>Bacteria</taxon>
        <taxon>Bacillati</taxon>
        <taxon>Actinomycetota</taxon>
        <taxon>Actinomycetes</taxon>
        <taxon>Mycobacteriales</taxon>
        <taxon>Gordoniaceae</taxon>
        <taxon>Gordonia</taxon>
    </lineage>
</organism>
<protein>
    <submittedName>
        <fullName evidence="2">Virulence factor Mce family protein</fullName>
    </submittedName>
</protein>
<evidence type="ECO:0000313" key="3">
    <source>
        <dbReference type="Proteomes" id="UP000183180"/>
    </source>
</evidence>
<dbReference type="STRING" id="158898.SAMN04488548_1343374"/>
<reference evidence="2 3" key="1">
    <citation type="submission" date="2016-10" db="EMBL/GenBank/DDBJ databases">
        <authorList>
            <person name="de Groot N.N."/>
        </authorList>
    </citation>
    <scope>NUCLEOTIDE SEQUENCE [LARGE SCALE GENOMIC DNA]</scope>
    <source>
        <strain evidence="2 3">DSM 44215</strain>
    </source>
</reference>
<feature type="domain" description="Mce/MlaD" evidence="1">
    <location>
        <begin position="42"/>
        <end position="115"/>
    </location>
</feature>
<evidence type="ECO:0000259" key="1">
    <source>
        <dbReference type="Pfam" id="PF02470"/>
    </source>
</evidence>
<sequence>MIAQIRGRVATAAAAALVAVVLGGCTLNPGELASSVRSAGDGETITVQFDDTLNLPEGSDVTFNGTKVGSVTGVELRGDHVDVNAKLTGRVRIPVDVTASIRQNTVLGDPYVALVATSGGTEVVEPGGLIPLSQTTSPPPLEDTLAVVANFVNGGSIQNMQDVIRTMNTALPDIRQTRRVAKISAIDLSSLSAGTDLIDGMIRGLDATALAVIPHLPAAEQMLSDEGMHYWSQLGKLFSGIGIVLPSIGSVFEGGYWLMPLLRGVDGSVGTVRQGIDAIGANQAQLQQFLSKSLFPFLRKPGLEIVSASTPDGQEIIGDVTKVLRMLGAVR</sequence>
<evidence type="ECO:0000313" key="2">
    <source>
        <dbReference type="EMBL" id="SDU69305.1"/>
    </source>
</evidence>
<name>A0A1H2KLM2_9ACTN</name>
<dbReference type="InterPro" id="IPR052336">
    <property type="entry name" value="MlaD_Phospholipid_Transporter"/>
</dbReference>
<gene>
    <name evidence="2" type="ORF">SAMN04488548_1343374</name>
</gene>
<dbReference type="EMBL" id="FNLM01000034">
    <property type="protein sequence ID" value="SDU69305.1"/>
    <property type="molecule type" value="Genomic_DNA"/>
</dbReference>
<dbReference type="Pfam" id="PF02470">
    <property type="entry name" value="MlaD"/>
    <property type="match status" value="1"/>
</dbReference>